<dbReference type="VEuPathDB" id="VectorBase:HLOH_049280"/>
<name>A0A9J6GA99_HAELO</name>
<organism evidence="1 2">
    <name type="scientific">Haemaphysalis longicornis</name>
    <name type="common">Bush tick</name>
    <dbReference type="NCBI Taxonomy" id="44386"/>
    <lineage>
        <taxon>Eukaryota</taxon>
        <taxon>Metazoa</taxon>
        <taxon>Ecdysozoa</taxon>
        <taxon>Arthropoda</taxon>
        <taxon>Chelicerata</taxon>
        <taxon>Arachnida</taxon>
        <taxon>Acari</taxon>
        <taxon>Parasitiformes</taxon>
        <taxon>Ixodida</taxon>
        <taxon>Ixodoidea</taxon>
        <taxon>Ixodidae</taxon>
        <taxon>Haemaphysalinae</taxon>
        <taxon>Haemaphysalis</taxon>
    </lineage>
</organism>
<reference evidence="1 2" key="1">
    <citation type="journal article" date="2020" name="Cell">
        <title>Large-Scale Comparative Analyses of Tick Genomes Elucidate Their Genetic Diversity and Vector Capacities.</title>
        <authorList>
            <consortium name="Tick Genome and Microbiome Consortium (TIGMIC)"/>
            <person name="Jia N."/>
            <person name="Wang J."/>
            <person name="Shi W."/>
            <person name="Du L."/>
            <person name="Sun Y."/>
            <person name="Zhan W."/>
            <person name="Jiang J.F."/>
            <person name="Wang Q."/>
            <person name="Zhang B."/>
            <person name="Ji P."/>
            <person name="Bell-Sakyi L."/>
            <person name="Cui X.M."/>
            <person name="Yuan T.T."/>
            <person name="Jiang B.G."/>
            <person name="Yang W.F."/>
            <person name="Lam T.T."/>
            <person name="Chang Q.C."/>
            <person name="Ding S.J."/>
            <person name="Wang X.J."/>
            <person name="Zhu J.G."/>
            <person name="Ruan X.D."/>
            <person name="Zhao L."/>
            <person name="Wei J.T."/>
            <person name="Ye R.Z."/>
            <person name="Que T.C."/>
            <person name="Du C.H."/>
            <person name="Zhou Y.H."/>
            <person name="Cheng J.X."/>
            <person name="Dai P.F."/>
            <person name="Guo W.B."/>
            <person name="Han X.H."/>
            <person name="Huang E.J."/>
            <person name="Li L.F."/>
            <person name="Wei W."/>
            <person name="Gao Y.C."/>
            <person name="Liu J.Z."/>
            <person name="Shao H.Z."/>
            <person name="Wang X."/>
            <person name="Wang C.C."/>
            <person name="Yang T.C."/>
            <person name="Huo Q.B."/>
            <person name="Li W."/>
            <person name="Chen H.Y."/>
            <person name="Chen S.E."/>
            <person name="Zhou L.G."/>
            <person name="Ni X.B."/>
            <person name="Tian J.H."/>
            <person name="Sheng Y."/>
            <person name="Liu T."/>
            <person name="Pan Y.S."/>
            <person name="Xia L.Y."/>
            <person name="Li J."/>
            <person name="Zhao F."/>
            <person name="Cao W.C."/>
        </authorList>
    </citation>
    <scope>NUCLEOTIDE SEQUENCE [LARGE SCALE GENOMIC DNA]</scope>
    <source>
        <strain evidence="1">HaeL-2018</strain>
    </source>
</reference>
<evidence type="ECO:0000313" key="1">
    <source>
        <dbReference type="EMBL" id="KAH9372115.1"/>
    </source>
</evidence>
<protein>
    <submittedName>
        <fullName evidence="1">Uncharacterized protein</fullName>
    </submittedName>
</protein>
<accession>A0A9J6GA99</accession>
<proteinExistence type="predicted"/>
<dbReference type="Proteomes" id="UP000821853">
    <property type="component" value="Chromosome 3"/>
</dbReference>
<dbReference type="EMBL" id="JABSTR010000005">
    <property type="protein sequence ID" value="KAH9372115.1"/>
    <property type="molecule type" value="Genomic_DNA"/>
</dbReference>
<comment type="caution">
    <text evidence="1">The sequence shown here is derived from an EMBL/GenBank/DDBJ whole genome shotgun (WGS) entry which is preliminary data.</text>
</comment>
<evidence type="ECO:0000313" key="2">
    <source>
        <dbReference type="Proteomes" id="UP000821853"/>
    </source>
</evidence>
<dbReference type="AlphaFoldDB" id="A0A9J6GA99"/>
<sequence>MVPPDGLCDFIYFMEVIYDDANKNIRPSMGSIAFEVIKKAASHYRQTTFGTSLEVTEMLQPFMSTGVNVGIDRRRAGTKNGFAAANVAGACPSQDTSRLLDGERVKMRVPGYEFAESAHASPAIIRNVPSRRCIWIKDVIRIFIHAYRGPFILSISNFGGEFGEKETLNLNSSRIK</sequence>
<keyword evidence="2" id="KW-1185">Reference proteome</keyword>
<dbReference type="OrthoDB" id="6504047at2759"/>
<gene>
    <name evidence="1" type="ORF">HPB48_006357</name>
</gene>